<reference evidence="1 2" key="1">
    <citation type="submission" date="2020-06" db="EMBL/GenBank/DDBJ databases">
        <authorList>
            <person name="Criscuolo A."/>
        </authorList>
    </citation>
    <scope>NUCLEOTIDE SEQUENCE [LARGE SCALE GENOMIC DNA]</scope>
    <source>
        <strain evidence="2">CIP 111411</strain>
    </source>
</reference>
<organism evidence="1 2">
    <name type="scientific">Flavobacterium salmonis</name>
    <dbReference type="NCBI Taxonomy" id="2654844"/>
    <lineage>
        <taxon>Bacteria</taxon>
        <taxon>Pseudomonadati</taxon>
        <taxon>Bacteroidota</taxon>
        <taxon>Flavobacteriia</taxon>
        <taxon>Flavobacteriales</taxon>
        <taxon>Flavobacteriaceae</taxon>
        <taxon>Flavobacterium</taxon>
    </lineage>
</organism>
<keyword evidence="2" id="KW-1185">Reference proteome</keyword>
<protein>
    <submittedName>
        <fullName evidence="1">Uncharacterized protein</fullName>
    </submittedName>
</protein>
<dbReference type="AlphaFoldDB" id="A0A6V6YW32"/>
<dbReference type="EMBL" id="CAIJDP010000063">
    <property type="protein sequence ID" value="CAD0003670.1"/>
    <property type="molecule type" value="Genomic_DNA"/>
</dbReference>
<accession>A0A6V6YW32</accession>
<comment type="caution">
    <text evidence="1">The sequence shown here is derived from an EMBL/GenBank/DDBJ whole genome shotgun (WGS) entry which is preliminary data.</text>
</comment>
<name>A0A6V6YW32_9FLAO</name>
<dbReference type="RefSeq" id="WP_180908663.1">
    <property type="nucleotide sequence ID" value="NZ_CAIJDP010000063.1"/>
</dbReference>
<evidence type="ECO:0000313" key="2">
    <source>
        <dbReference type="Proteomes" id="UP000530060"/>
    </source>
</evidence>
<proteinExistence type="predicted"/>
<sequence>MKNKIVLFRNLLERNKIFLEVLTAVVLTSTSIFVSFQANNIANQANIISNTQTGIMKMENTPSLEIRKIQTVNDSSGIENVSKWTVLNNNSSISNFEIEKQYAYLNIVKRENSAEINIPLMEYVDIEGRSTGQNEGLIYEFDNKNCSKNELLTRQLIWDYGYTQIKSYIEISYTNVLTKKETKYYQITPLIQEISEKEWASIKKDWSSKSKSVMHLQDIQKNVQKIKKIF</sequence>
<gene>
    <name evidence="1" type="ORF">FLAT13_01798</name>
</gene>
<evidence type="ECO:0000313" key="1">
    <source>
        <dbReference type="EMBL" id="CAD0003670.1"/>
    </source>
</evidence>
<dbReference type="Proteomes" id="UP000530060">
    <property type="component" value="Unassembled WGS sequence"/>
</dbReference>